<reference evidence="5" key="2">
    <citation type="submission" date="2015-01" db="EMBL/GenBank/DDBJ databases">
        <title>Evolutionary Origins and Diversification of the Mycorrhizal Mutualists.</title>
        <authorList>
            <consortium name="DOE Joint Genome Institute"/>
            <consortium name="Mycorrhizal Genomics Consortium"/>
            <person name="Kohler A."/>
            <person name="Kuo A."/>
            <person name="Nagy L.G."/>
            <person name="Floudas D."/>
            <person name="Copeland A."/>
            <person name="Barry K.W."/>
            <person name="Cichocki N."/>
            <person name="Veneault-Fourrey C."/>
            <person name="LaButti K."/>
            <person name="Lindquist E.A."/>
            <person name="Lipzen A."/>
            <person name="Lundell T."/>
            <person name="Morin E."/>
            <person name="Murat C."/>
            <person name="Riley R."/>
            <person name="Ohm R."/>
            <person name="Sun H."/>
            <person name="Tunlid A."/>
            <person name="Henrissat B."/>
            <person name="Grigoriev I.V."/>
            <person name="Hibbett D.S."/>
            <person name="Martin F."/>
        </authorList>
    </citation>
    <scope>NUCLEOTIDE SEQUENCE [LARGE SCALE GENOMIC DNA]</scope>
    <source>
        <strain evidence="5">MAFF 305830</strain>
    </source>
</reference>
<evidence type="ECO:0000256" key="2">
    <source>
        <dbReference type="SAM" id="MobiDB-lite"/>
    </source>
</evidence>
<dbReference type="EMBL" id="KN824277">
    <property type="protein sequence ID" value="KIM34486.1"/>
    <property type="molecule type" value="Genomic_DNA"/>
</dbReference>
<reference evidence="4 5" key="1">
    <citation type="submission" date="2014-04" db="EMBL/GenBank/DDBJ databases">
        <authorList>
            <consortium name="DOE Joint Genome Institute"/>
            <person name="Kuo A."/>
            <person name="Zuccaro A."/>
            <person name="Kohler A."/>
            <person name="Nagy L.G."/>
            <person name="Floudas D."/>
            <person name="Copeland A."/>
            <person name="Barry K.W."/>
            <person name="Cichocki N."/>
            <person name="Veneault-Fourrey C."/>
            <person name="LaButti K."/>
            <person name="Lindquist E.A."/>
            <person name="Lipzen A."/>
            <person name="Lundell T."/>
            <person name="Morin E."/>
            <person name="Murat C."/>
            <person name="Sun H."/>
            <person name="Tunlid A."/>
            <person name="Henrissat B."/>
            <person name="Grigoriev I.V."/>
            <person name="Hibbett D.S."/>
            <person name="Martin F."/>
            <person name="Nordberg H.P."/>
            <person name="Cantor M.N."/>
            <person name="Hua S.X."/>
        </authorList>
    </citation>
    <scope>NUCLEOTIDE SEQUENCE [LARGE SCALE GENOMIC DNA]</scope>
    <source>
        <strain evidence="4 5">MAFF 305830</strain>
    </source>
</reference>
<dbReference type="InterPro" id="IPR036236">
    <property type="entry name" value="Znf_C2H2_sf"/>
</dbReference>
<dbReference type="GO" id="GO:0008270">
    <property type="term" value="F:zinc ion binding"/>
    <property type="evidence" value="ECO:0007669"/>
    <property type="project" value="UniProtKB-KW"/>
</dbReference>
<feature type="compositionally biased region" description="Basic residues" evidence="2">
    <location>
        <begin position="232"/>
        <end position="244"/>
    </location>
</feature>
<dbReference type="SMART" id="SM00355">
    <property type="entry name" value="ZnF_C2H2"/>
    <property type="match status" value="2"/>
</dbReference>
<feature type="region of interest" description="Disordered" evidence="2">
    <location>
        <begin position="230"/>
        <end position="270"/>
    </location>
</feature>
<protein>
    <recommendedName>
        <fullName evidence="3">C2H2-type domain-containing protein</fullName>
    </recommendedName>
</protein>
<evidence type="ECO:0000259" key="3">
    <source>
        <dbReference type="PROSITE" id="PS50157"/>
    </source>
</evidence>
<dbReference type="InterPro" id="IPR013087">
    <property type="entry name" value="Znf_C2H2_type"/>
</dbReference>
<dbReference type="HOGENOM" id="CLU_1031189_0_0_1"/>
<dbReference type="Gene3D" id="3.30.160.60">
    <property type="entry name" value="Classic Zinc Finger"/>
    <property type="match status" value="1"/>
</dbReference>
<dbReference type="PROSITE" id="PS50157">
    <property type="entry name" value="ZINC_FINGER_C2H2_2"/>
    <property type="match status" value="1"/>
</dbReference>
<keyword evidence="1" id="KW-0863">Zinc-finger</keyword>
<sequence length="270" mass="30764">MDTYYNDQQELASYDDLFALDIYNSGSSIASSSHLGSPSPQPGDFDMNPNYYGFSLPQMEPGVCFETPVPVPVAVAPQDLHTSDYFYNPSLTAEQESAITQDMFAIPLATDQVSPVTSEAPSPPAVPNSSFPPMKKDREKGKANLKKTSLDPERQNQCTMCIRKFKRRADLARHLKRHEGIRPYECLAKACPLPPDERHFFRADARQRHWKAHPSCEREFYQTPQGIEWMKKNRNRSQKRRGYGRRSAVDSRDTSSDDYNNDSDDADYHD</sequence>
<evidence type="ECO:0000313" key="4">
    <source>
        <dbReference type="EMBL" id="KIM34486.1"/>
    </source>
</evidence>
<proteinExistence type="predicted"/>
<dbReference type="AlphaFoldDB" id="A0A0C3BSX2"/>
<gene>
    <name evidence="4" type="ORF">M408DRAFT_325880</name>
</gene>
<keyword evidence="1" id="KW-0862">Zinc</keyword>
<dbReference type="SUPFAM" id="SSF57667">
    <property type="entry name" value="beta-beta-alpha zinc fingers"/>
    <property type="match status" value="1"/>
</dbReference>
<keyword evidence="1" id="KW-0479">Metal-binding</keyword>
<dbReference type="PROSITE" id="PS00028">
    <property type="entry name" value="ZINC_FINGER_C2H2_1"/>
    <property type="match status" value="1"/>
</dbReference>
<feature type="compositionally biased region" description="Basic and acidic residues" evidence="2">
    <location>
        <begin position="134"/>
        <end position="152"/>
    </location>
</feature>
<organism evidence="4 5">
    <name type="scientific">Serendipita vermifera MAFF 305830</name>
    <dbReference type="NCBI Taxonomy" id="933852"/>
    <lineage>
        <taxon>Eukaryota</taxon>
        <taxon>Fungi</taxon>
        <taxon>Dikarya</taxon>
        <taxon>Basidiomycota</taxon>
        <taxon>Agaricomycotina</taxon>
        <taxon>Agaricomycetes</taxon>
        <taxon>Sebacinales</taxon>
        <taxon>Serendipitaceae</taxon>
        <taxon>Serendipita</taxon>
    </lineage>
</organism>
<feature type="region of interest" description="Disordered" evidence="2">
    <location>
        <begin position="114"/>
        <end position="152"/>
    </location>
</feature>
<accession>A0A0C3BSX2</accession>
<feature type="compositionally biased region" description="Acidic residues" evidence="2">
    <location>
        <begin position="259"/>
        <end position="270"/>
    </location>
</feature>
<evidence type="ECO:0000313" key="5">
    <source>
        <dbReference type="Proteomes" id="UP000054097"/>
    </source>
</evidence>
<dbReference type="OrthoDB" id="3156061at2759"/>
<keyword evidence="5" id="KW-1185">Reference proteome</keyword>
<name>A0A0C3BSX2_SERVB</name>
<feature type="domain" description="C2H2-type" evidence="3">
    <location>
        <begin position="156"/>
        <end position="183"/>
    </location>
</feature>
<evidence type="ECO:0000256" key="1">
    <source>
        <dbReference type="PROSITE-ProRule" id="PRU00042"/>
    </source>
</evidence>
<dbReference type="Proteomes" id="UP000054097">
    <property type="component" value="Unassembled WGS sequence"/>
</dbReference>